<protein>
    <submittedName>
        <fullName evidence="6">Helix-turn-helix domain-containing protein</fullName>
    </submittedName>
</protein>
<dbReference type="Gene3D" id="1.10.10.60">
    <property type="entry name" value="Homeodomain-like"/>
    <property type="match status" value="1"/>
</dbReference>
<proteinExistence type="predicted"/>
<dbReference type="PANTHER" id="PTHR46796">
    <property type="entry name" value="HTH-TYPE TRANSCRIPTIONAL ACTIVATOR RHAS-RELATED"/>
    <property type="match status" value="1"/>
</dbReference>
<organism evidence="6 7">
    <name type="scientific">Roseateles albus</name>
    <dbReference type="NCBI Taxonomy" id="2987525"/>
    <lineage>
        <taxon>Bacteria</taxon>
        <taxon>Pseudomonadati</taxon>
        <taxon>Pseudomonadota</taxon>
        <taxon>Betaproteobacteria</taxon>
        <taxon>Burkholderiales</taxon>
        <taxon>Sphaerotilaceae</taxon>
        <taxon>Roseateles</taxon>
    </lineage>
</organism>
<dbReference type="PANTHER" id="PTHR46796:SF13">
    <property type="entry name" value="HTH-TYPE TRANSCRIPTIONAL ACTIVATOR RHAS"/>
    <property type="match status" value="1"/>
</dbReference>
<keyword evidence="7" id="KW-1185">Reference proteome</keyword>
<name>A0ABT5KBI5_9BURK</name>
<feature type="domain" description="HTH araC/xylS-type" evidence="5">
    <location>
        <begin position="221"/>
        <end position="319"/>
    </location>
</feature>
<evidence type="ECO:0000313" key="7">
    <source>
        <dbReference type="Proteomes" id="UP001221189"/>
    </source>
</evidence>
<sequence>MTTDPLPGAPEPRRCLLLLMPGGSLLALAGVLEALQAVNHLQGDARYVAELGSPGGGVVSCGDLPLQTQGLAQAAHPYAIFVLSGEGAEASPALLQWLREQAAAGVALAGVDGGSAVLAEAGLLGAERATVNTHLAEALQDEFPDVVWSGNVWEINADASRLSCAGGSASLDLMIAWLGRSHGERLAQDLTLKLGLERARGRDERQRRPVAEQRGGSPKLAEALSLMEANLAEPLPTEDVARLVGVSRRQLERLFKQHLDALPSRYYLELRLNRARRLLQQSGQSILQIGLSCGFSSGPHFSNAYKAHFDKTPRDERSQRAIAWRRPAGDPS</sequence>
<dbReference type="InterPro" id="IPR009057">
    <property type="entry name" value="Homeodomain-like_sf"/>
</dbReference>
<keyword evidence="2" id="KW-0238">DNA-binding</keyword>
<feature type="region of interest" description="Disordered" evidence="4">
    <location>
        <begin position="311"/>
        <end position="332"/>
    </location>
</feature>
<dbReference type="InterPro" id="IPR029062">
    <property type="entry name" value="Class_I_gatase-like"/>
</dbReference>
<evidence type="ECO:0000256" key="4">
    <source>
        <dbReference type="SAM" id="MobiDB-lite"/>
    </source>
</evidence>
<comment type="caution">
    <text evidence="6">The sequence shown here is derived from an EMBL/GenBank/DDBJ whole genome shotgun (WGS) entry which is preliminary data.</text>
</comment>
<dbReference type="InterPro" id="IPR050204">
    <property type="entry name" value="AraC_XylS_family_regulators"/>
</dbReference>
<keyword evidence="3" id="KW-0804">Transcription</keyword>
<dbReference type="PROSITE" id="PS00041">
    <property type="entry name" value="HTH_ARAC_FAMILY_1"/>
    <property type="match status" value="1"/>
</dbReference>
<evidence type="ECO:0000256" key="3">
    <source>
        <dbReference type="ARBA" id="ARBA00023163"/>
    </source>
</evidence>
<dbReference type="Gene3D" id="3.40.50.880">
    <property type="match status" value="1"/>
</dbReference>
<evidence type="ECO:0000256" key="1">
    <source>
        <dbReference type="ARBA" id="ARBA00023015"/>
    </source>
</evidence>
<dbReference type="SUPFAM" id="SSF52317">
    <property type="entry name" value="Class I glutamine amidotransferase-like"/>
    <property type="match status" value="1"/>
</dbReference>
<dbReference type="InterPro" id="IPR018062">
    <property type="entry name" value="HTH_AraC-typ_CS"/>
</dbReference>
<accession>A0ABT5KBI5</accession>
<dbReference type="InterPro" id="IPR018060">
    <property type="entry name" value="HTH_AraC"/>
</dbReference>
<dbReference type="Proteomes" id="UP001221189">
    <property type="component" value="Unassembled WGS sequence"/>
</dbReference>
<dbReference type="CDD" id="cd03136">
    <property type="entry name" value="GATase1_AraC_ArgR_like"/>
    <property type="match status" value="1"/>
</dbReference>
<dbReference type="EMBL" id="JAQQXT010000003">
    <property type="protein sequence ID" value="MDC8771298.1"/>
    <property type="molecule type" value="Genomic_DNA"/>
</dbReference>
<dbReference type="Pfam" id="PF12833">
    <property type="entry name" value="HTH_18"/>
    <property type="match status" value="1"/>
</dbReference>
<dbReference type="SUPFAM" id="SSF46689">
    <property type="entry name" value="Homeodomain-like"/>
    <property type="match status" value="2"/>
</dbReference>
<keyword evidence="1" id="KW-0805">Transcription regulation</keyword>
<dbReference type="PROSITE" id="PS01124">
    <property type="entry name" value="HTH_ARAC_FAMILY_2"/>
    <property type="match status" value="1"/>
</dbReference>
<evidence type="ECO:0000256" key="2">
    <source>
        <dbReference type="ARBA" id="ARBA00023125"/>
    </source>
</evidence>
<reference evidence="6 7" key="1">
    <citation type="submission" date="2022-10" db="EMBL/GenBank/DDBJ databases">
        <title>Paucibacter sp. hw1 Genome sequencing.</title>
        <authorList>
            <person name="Park S."/>
        </authorList>
    </citation>
    <scope>NUCLEOTIDE SEQUENCE [LARGE SCALE GENOMIC DNA]</scope>
    <source>
        <strain evidence="7">hw1</strain>
    </source>
</reference>
<dbReference type="SMART" id="SM00342">
    <property type="entry name" value="HTH_ARAC"/>
    <property type="match status" value="1"/>
</dbReference>
<gene>
    <name evidence="6" type="ORF">PRZ03_06920</name>
</gene>
<evidence type="ECO:0000313" key="6">
    <source>
        <dbReference type="EMBL" id="MDC8771298.1"/>
    </source>
</evidence>
<evidence type="ECO:0000259" key="5">
    <source>
        <dbReference type="PROSITE" id="PS01124"/>
    </source>
</evidence>